<reference evidence="2 3" key="1">
    <citation type="submission" date="2023-07" db="EMBL/GenBank/DDBJ databases">
        <title>Genomic Encyclopedia of Type Strains, Phase IV (KMG-IV): sequencing the most valuable type-strain genomes for metagenomic binning, comparative biology and taxonomic classification.</title>
        <authorList>
            <person name="Goeker M."/>
        </authorList>
    </citation>
    <scope>NUCLEOTIDE SEQUENCE [LARGE SCALE GENOMIC DNA]</scope>
    <source>
        <strain evidence="2 3">DSM 4006</strain>
    </source>
</reference>
<feature type="domain" description="EAL" evidence="1">
    <location>
        <begin position="1"/>
        <end position="164"/>
    </location>
</feature>
<dbReference type="CDD" id="cd01948">
    <property type="entry name" value="EAL"/>
    <property type="match status" value="1"/>
</dbReference>
<dbReference type="Pfam" id="PF00563">
    <property type="entry name" value="EAL"/>
    <property type="match status" value="1"/>
</dbReference>
<dbReference type="PANTHER" id="PTHR33121:SF70">
    <property type="entry name" value="SIGNALING PROTEIN YKOW"/>
    <property type="match status" value="1"/>
</dbReference>
<dbReference type="SUPFAM" id="SSF141868">
    <property type="entry name" value="EAL domain-like"/>
    <property type="match status" value="1"/>
</dbReference>
<dbReference type="InterPro" id="IPR018540">
    <property type="entry name" value="Spo0E-like"/>
</dbReference>
<evidence type="ECO:0000313" key="2">
    <source>
        <dbReference type="EMBL" id="MDQ0191440.1"/>
    </source>
</evidence>
<dbReference type="InterPro" id="IPR050706">
    <property type="entry name" value="Cyclic-di-GMP_PDE-like"/>
</dbReference>
<sequence length="215" mass="24338">MLLFVNVMPSSLMERDFRRKLEKIFTDGLCEPKHLVLEVVEYISYDPPALFKCLEPIRSLGVRIALDDVGKGNTSLSTLEELKPDFIKIDRSLTRDVALSSSKQRLLRELTQVMESGDFVIAEGVERWEDVIAVQAAGIHLSQGYYWSRPMPAHELTLLAIQIEIERMALFEIASEKKGVLTDEAVIRKSQELDMLINSLCRNGNGTTRIPPDSF</sequence>
<dbReference type="Gene3D" id="3.20.20.450">
    <property type="entry name" value="EAL domain"/>
    <property type="match status" value="1"/>
</dbReference>
<dbReference type="SUPFAM" id="SSF140500">
    <property type="entry name" value="BAS1536-like"/>
    <property type="match status" value="1"/>
</dbReference>
<dbReference type="EMBL" id="JAUSTP010000043">
    <property type="protein sequence ID" value="MDQ0191440.1"/>
    <property type="molecule type" value="Genomic_DNA"/>
</dbReference>
<name>A0ABT9XM99_9BACL</name>
<gene>
    <name evidence="2" type="ORF">J2S03_003311</name>
</gene>
<keyword evidence="3" id="KW-1185">Reference proteome</keyword>
<proteinExistence type="predicted"/>
<dbReference type="InterPro" id="IPR037208">
    <property type="entry name" value="Spo0E-like_sf"/>
</dbReference>
<dbReference type="SMART" id="SM00052">
    <property type="entry name" value="EAL"/>
    <property type="match status" value="1"/>
</dbReference>
<protein>
    <submittedName>
        <fullName evidence="2">EAL domain-containing protein (Putative c-di-GMP-specific phosphodiesterase class I)</fullName>
    </submittedName>
</protein>
<dbReference type="InterPro" id="IPR035919">
    <property type="entry name" value="EAL_sf"/>
</dbReference>
<comment type="caution">
    <text evidence="2">The sequence shown here is derived from an EMBL/GenBank/DDBJ whole genome shotgun (WGS) entry which is preliminary data.</text>
</comment>
<dbReference type="PANTHER" id="PTHR33121">
    <property type="entry name" value="CYCLIC DI-GMP PHOSPHODIESTERASE PDEF"/>
    <property type="match status" value="1"/>
</dbReference>
<dbReference type="InterPro" id="IPR001633">
    <property type="entry name" value="EAL_dom"/>
</dbReference>
<evidence type="ECO:0000313" key="3">
    <source>
        <dbReference type="Proteomes" id="UP001232973"/>
    </source>
</evidence>
<accession>A0ABT9XM99</accession>
<dbReference type="Proteomes" id="UP001232973">
    <property type="component" value="Unassembled WGS sequence"/>
</dbReference>
<organism evidence="2 3">
    <name type="scientific">Alicyclobacillus cycloheptanicus</name>
    <dbReference type="NCBI Taxonomy" id="1457"/>
    <lineage>
        <taxon>Bacteria</taxon>
        <taxon>Bacillati</taxon>
        <taxon>Bacillota</taxon>
        <taxon>Bacilli</taxon>
        <taxon>Bacillales</taxon>
        <taxon>Alicyclobacillaceae</taxon>
        <taxon>Alicyclobacillus</taxon>
    </lineage>
</organism>
<evidence type="ECO:0000259" key="1">
    <source>
        <dbReference type="PROSITE" id="PS50883"/>
    </source>
</evidence>
<dbReference type="PROSITE" id="PS50883">
    <property type="entry name" value="EAL"/>
    <property type="match status" value="1"/>
</dbReference>
<dbReference type="InterPro" id="IPR036638">
    <property type="entry name" value="HLH_DNA-bd_sf"/>
</dbReference>
<dbReference type="Pfam" id="PF09388">
    <property type="entry name" value="SpoOE-like"/>
    <property type="match status" value="1"/>
</dbReference>
<dbReference type="Gene3D" id="4.10.280.10">
    <property type="entry name" value="Helix-loop-helix DNA-binding domain"/>
    <property type="match status" value="1"/>
</dbReference>